<feature type="domain" description="OmpA-like" evidence="6">
    <location>
        <begin position="508"/>
        <end position="627"/>
    </location>
</feature>
<sequence>MRFLLYLLLICTLFNFESVAQSEKLKIADMFYNLHQYKKAIDRYKIVLRNKKESPYVLNKIADSYRQLNRLKESTKYYGKLAELEGQKAIYKFYYAQGLAEIGDYKEAKRWYEMYFNEIGHPYQAERYMIYDSIDIFYKDSSRYIIDEIPFNTKFSEFGPVIRDSTIAFVSNRPPENKNFLTKKYNNDGSYFFNIYTTVDDLNVRVKNLDDNLNTKYHDGPIAYFNHEEAILVTRNYGNLAKKTVGEDKLNKLKILKITKNRKGEWKNEEVLPFNSKNYAVGHPTISADDQTIIFASNMPGGFGGTDLYKVTYKNGVWSNPINLGGNINTDGSELYPFLDKEGNLYFASNGHVGLGGLDIFVAEKVDRSFKKSYNIGYPVNTKHDDFSLALDSTLAHGYFASRDRKIGKGDDDIYELTILPRKEYITLSGYVINAITKDTIPDAILQLKDIDENVLAETRSEESGLYYFDIEKNKDFILTGTKAFFNQKDSLFTTKNLAIEVKTLKIDVLLKQPVLETVYFGFDQSIITMESVEILNGLIEILNKNPSVKIELSSHADSRGSDSYNEVLAKNRGTEVENFLIHKGIDKSRIVSNSYGEKQSVNDCGDDKDCTEALYQLNRRTEILIK</sequence>
<dbReference type="GO" id="GO:0009279">
    <property type="term" value="C:cell outer membrane"/>
    <property type="evidence" value="ECO:0007669"/>
    <property type="project" value="UniProtKB-SubCell"/>
</dbReference>
<gene>
    <name evidence="7" type="ORF">EI427_20610</name>
</gene>
<accession>A0A3Q9FP47</accession>
<dbReference type="AlphaFoldDB" id="A0A3Q9FP47"/>
<dbReference type="InterPro" id="IPR006665">
    <property type="entry name" value="OmpA-like"/>
</dbReference>
<evidence type="ECO:0000256" key="5">
    <source>
        <dbReference type="SAM" id="SignalP"/>
    </source>
</evidence>
<dbReference type="RefSeq" id="WP_126618512.1">
    <property type="nucleotide sequence ID" value="NZ_CP034563.1"/>
</dbReference>
<dbReference type="EMBL" id="CP034563">
    <property type="protein sequence ID" value="AZQ64628.1"/>
    <property type="molecule type" value="Genomic_DNA"/>
</dbReference>
<dbReference type="Gene3D" id="1.25.40.10">
    <property type="entry name" value="Tetratricopeptide repeat domain"/>
    <property type="match status" value="1"/>
</dbReference>
<dbReference type="PANTHER" id="PTHR30329">
    <property type="entry name" value="STATOR ELEMENT OF FLAGELLAR MOTOR COMPLEX"/>
    <property type="match status" value="1"/>
</dbReference>
<dbReference type="SUPFAM" id="SSF103088">
    <property type="entry name" value="OmpA-like"/>
    <property type="match status" value="1"/>
</dbReference>
<comment type="subcellular location">
    <subcellularLocation>
        <location evidence="1">Cell outer membrane</location>
    </subcellularLocation>
</comment>
<dbReference type="KEGG" id="fll:EI427_20610"/>
<dbReference type="OrthoDB" id="1488841at2"/>
<dbReference type="InterPro" id="IPR011659">
    <property type="entry name" value="WD40"/>
</dbReference>
<feature type="signal peptide" evidence="5">
    <location>
        <begin position="1"/>
        <end position="20"/>
    </location>
</feature>
<dbReference type="SUPFAM" id="SSF82171">
    <property type="entry name" value="DPP6 N-terminal domain-like"/>
    <property type="match status" value="1"/>
</dbReference>
<proteinExistence type="predicted"/>
<dbReference type="Gene3D" id="3.30.1330.60">
    <property type="entry name" value="OmpA-like domain"/>
    <property type="match status" value="1"/>
</dbReference>
<dbReference type="PRINTS" id="PR01021">
    <property type="entry name" value="OMPADOMAIN"/>
</dbReference>
<evidence type="ECO:0000313" key="7">
    <source>
        <dbReference type="EMBL" id="AZQ64628.1"/>
    </source>
</evidence>
<keyword evidence="5" id="KW-0732">Signal</keyword>
<keyword evidence="2 4" id="KW-0472">Membrane</keyword>
<dbReference type="Pfam" id="PF00691">
    <property type="entry name" value="OmpA"/>
    <property type="match status" value="1"/>
</dbReference>
<protein>
    <recommendedName>
        <fullName evidence="6">OmpA-like domain-containing protein</fullName>
    </recommendedName>
</protein>
<keyword evidence="8" id="KW-1185">Reference proteome</keyword>
<dbReference type="InterPro" id="IPR036737">
    <property type="entry name" value="OmpA-like_sf"/>
</dbReference>
<dbReference type="PROSITE" id="PS51123">
    <property type="entry name" value="OMPA_2"/>
    <property type="match status" value="1"/>
</dbReference>
<dbReference type="SUPFAM" id="SSF48452">
    <property type="entry name" value="TPR-like"/>
    <property type="match status" value="1"/>
</dbReference>
<evidence type="ECO:0000256" key="4">
    <source>
        <dbReference type="PROSITE-ProRule" id="PRU00473"/>
    </source>
</evidence>
<dbReference type="InterPro" id="IPR050330">
    <property type="entry name" value="Bact_OuterMem_StrucFunc"/>
</dbReference>
<dbReference type="PANTHER" id="PTHR30329:SF21">
    <property type="entry name" value="LIPOPROTEIN YIAD-RELATED"/>
    <property type="match status" value="1"/>
</dbReference>
<dbReference type="Proteomes" id="UP000267268">
    <property type="component" value="Chromosome 2"/>
</dbReference>
<organism evidence="7 8">
    <name type="scientific">Flammeovirga pectinis</name>
    <dbReference type="NCBI Taxonomy" id="2494373"/>
    <lineage>
        <taxon>Bacteria</taxon>
        <taxon>Pseudomonadati</taxon>
        <taxon>Bacteroidota</taxon>
        <taxon>Cytophagia</taxon>
        <taxon>Cytophagales</taxon>
        <taxon>Flammeovirgaceae</taxon>
        <taxon>Flammeovirga</taxon>
    </lineage>
</organism>
<keyword evidence="3" id="KW-0998">Cell outer membrane</keyword>
<evidence type="ECO:0000259" key="6">
    <source>
        <dbReference type="PROSITE" id="PS51123"/>
    </source>
</evidence>
<dbReference type="InterPro" id="IPR006664">
    <property type="entry name" value="OMP_bac"/>
</dbReference>
<name>A0A3Q9FP47_9BACT</name>
<dbReference type="InterPro" id="IPR011990">
    <property type="entry name" value="TPR-like_helical_dom_sf"/>
</dbReference>
<dbReference type="CDD" id="cd07185">
    <property type="entry name" value="OmpA_C-like"/>
    <property type="match status" value="1"/>
</dbReference>
<evidence type="ECO:0000256" key="1">
    <source>
        <dbReference type="ARBA" id="ARBA00004442"/>
    </source>
</evidence>
<evidence type="ECO:0000256" key="2">
    <source>
        <dbReference type="ARBA" id="ARBA00023136"/>
    </source>
</evidence>
<evidence type="ECO:0000256" key="3">
    <source>
        <dbReference type="ARBA" id="ARBA00023237"/>
    </source>
</evidence>
<evidence type="ECO:0000313" key="8">
    <source>
        <dbReference type="Proteomes" id="UP000267268"/>
    </source>
</evidence>
<feature type="chain" id="PRO_5018540238" description="OmpA-like domain-containing protein" evidence="5">
    <location>
        <begin position="21"/>
        <end position="627"/>
    </location>
</feature>
<dbReference type="Pfam" id="PF07676">
    <property type="entry name" value="PD40"/>
    <property type="match status" value="2"/>
</dbReference>
<reference evidence="7 8" key="1">
    <citation type="submission" date="2018-12" db="EMBL/GenBank/DDBJ databases">
        <title>Flammeovirga pectinis sp. nov., isolated from the gut of the Korean scallop, Patinopecten yessoensis.</title>
        <authorList>
            <person name="Bae J.-W."/>
            <person name="Jeong Y.-S."/>
            <person name="Kang W."/>
        </authorList>
    </citation>
    <scope>NUCLEOTIDE SEQUENCE [LARGE SCALE GENOMIC DNA]</scope>
    <source>
        <strain evidence="7 8">L12M1</strain>
    </source>
</reference>